<dbReference type="InterPro" id="IPR000971">
    <property type="entry name" value="Globin"/>
</dbReference>
<dbReference type="Proteomes" id="UP000243686">
    <property type="component" value="Unassembled WGS sequence"/>
</dbReference>
<keyword evidence="5" id="KW-0408">Iron</keyword>
<sequence>MICSNANVHTQSRLRTRKHQPVLKRMSLPSQLPNQSSKVTRAIEEMNNTNVPGGSLSVPDTSTTGSVGYFSKDDRFSEFEQDVLLSTWPLIASDLYTHGCMVFKNALHLFPDLAKFIPFTKLSNEEIAADTRSKQHILAFMDVLSKAIGALDGGREDFCEKLMVLGARHAAIPGMKLEYFKVFKQAILMTWEALMYEEFTEDVRRAWAHLMDYIIGILSEGCLVFEEEEEKMLLDAGSEIQHRASDSQLGAYPSTRRRSGRPSVISMTPEELSHFY</sequence>
<evidence type="ECO:0000313" key="8">
    <source>
        <dbReference type="EMBL" id="OON13481.1"/>
    </source>
</evidence>
<evidence type="ECO:0000256" key="3">
    <source>
        <dbReference type="ARBA" id="ARBA00022621"/>
    </source>
</evidence>
<dbReference type="Gene3D" id="1.10.490.10">
    <property type="entry name" value="Globins"/>
    <property type="match status" value="1"/>
</dbReference>
<evidence type="ECO:0000259" key="7">
    <source>
        <dbReference type="PROSITE" id="PS01033"/>
    </source>
</evidence>
<dbReference type="EMBL" id="KV907379">
    <property type="protein sequence ID" value="OON13481.1"/>
    <property type="molecule type" value="Genomic_DNA"/>
</dbReference>
<evidence type="ECO:0000256" key="2">
    <source>
        <dbReference type="ARBA" id="ARBA00022617"/>
    </source>
</evidence>
<proteinExistence type="inferred from homology"/>
<dbReference type="AlphaFoldDB" id="A0A1S8WGC2"/>
<dbReference type="InterPro" id="IPR044399">
    <property type="entry name" value="Mb-like_M"/>
</dbReference>
<keyword evidence="9" id="KW-1185">Reference proteome</keyword>
<keyword evidence="2 6" id="KW-0349">Heme</keyword>
<dbReference type="PANTHER" id="PTHR46458">
    <property type="entry name" value="BLR2807 PROTEIN"/>
    <property type="match status" value="1"/>
</dbReference>
<dbReference type="GO" id="GO:0046872">
    <property type="term" value="F:metal ion binding"/>
    <property type="evidence" value="ECO:0007669"/>
    <property type="project" value="UniProtKB-KW"/>
</dbReference>
<feature type="domain" description="Globin" evidence="7">
    <location>
        <begin position="75"/>
        <end position="223"/>
    </location>
</feature>
<dbReference type="GO" id="GO:0005344">
    <property type="term" value="F:oxygen carrier activity"/>
    <property type="evidence" value="ECO:0007669"/>
    <property type="project" value="UniProtKB-KW"/>
</dbReference>
<evidence type="ECO:0000256" key="6">
    <source>
        <dbReference type="RuleBase" id="RU000356"/>
    </source>
</evidence>
<dbReference type="InterPro" id="IPR050532">
    <property type="entry name" value="Globin-like_OT"/>
</dbReference>
<dbReference type="CDD" id="cd01040">
    <property type="entry name" value="Mb-like"/>
    <property type="match status" value="1"/>
</dbReference>
<dbReference type="PROSITE" id="PS01033">
    <property type="entry name" value="GLOBIN"/>
    <property type="match status" value="1"/>
</dbReference>
<evidence type="ECO:0000256" key="1">
    <source>
        <dbReference type="ARBA" id="ARBA00022448"/>
    </source>
</evidence>
<dbReference type="InterPro" id="IPR009050">
    <property type="entry name" value="Globin-like_sf"/>
</dbReference>
<evidence type="ECO:0000256" key="4">
    <source>
        <dbReference type="ARBA" id="ARBA00022723"/>
    </source>
</evidence>
<dbReference type="GO" id="GO:0019825">
    <property type="term" value="F:oxygen binding"/>
    <property type="evidence" value="ECO:0007669"/>
    <property type="project" value="InterPro"/>
</dbReference>
<keyword evidence="4" id="KW-0479">Metal-binding</keyword>
<dbReference type="PANTHER" id="PTHR46458:SF1">
    <property type="entry name" value="GEO09476P1"/>
    <property type="match status" value="1"/>
</dbReference>
<dbReference type="SUPFAM" id="SSF46458">
    <property type="entry name" value="Globin-like"/>
    <property type="match status" value="1"/>
</dbReference>
<feature type="non-terminal residue" evidence="8">
    <location>
        <position position="276"/>
    </location>
</feature>
<gene>
    <name evidence="8" type="ORF">X801_10744</name>
</gene>
<comment type="similarity">
    <text evidence="6">Belongs to the globin family.</text>
</comment>
<reference evidence="8 9" key="1">
    <citation type="submission" date="2015-03" db="EMBL/GenBank/DDBJ databases">
        <title>Draft genome of the nematode, Opisthorchis viverrini.</title>
        <authorList>
            <person name="Mitreva M."/>
        </authorList>
    </citation>
    <scope>NUCLEOTIDE SEQUENCE [LARGE SCALE GENOMIC DNA]</scope>
    <source>
        <strain evidence="8">Khon Kaen</strain>
    </source>
</reference>
<organism evidence="8 9">
    <name type="scientific">Opisthorchis viverrini</name>
    <name type="common">Southeast Asian liver fluke</name>
    <dbReference type="NCBI Taxonomy" id="6198"/>
    <lineage>
        <taxon>Eukaryota</taxon>
        <taxon>Metazoa</taxon>
        <taxon>Spiralia</taxon>
        <taxon>Lophotrochozoa</taxon>
        <taxon>Platyhelminthes</taxon>
        <taxon>Trematoda</taxon>
        <taxon>Digenea</taxon>
        <taxon>Opisthorchiida</taxon>
        <taxon>Opisthorchiata</taxon>
        <taxon>Opisthorchiidae</taxon>
        <taxon>Opisthorchis</taxon>
    </lineage>
</organism>
<keyword evidence="3 6" id="KW-0561">Oxygen transport</keyword>
<evidence type="ECO:0000313" key="9">
    <source>
        <dbReference type="Proteomes" id="UP000243686"/>
    </source>
</evidence>
<dbReference type="Pfam" id="PF00042">
    <property type="entry name" value="Globin"/>
    <property type="match status" value="1"/>
</dbReference>
<protein>
    <submittedName>
        <fullName evidence="8">Globin</fullName>
    </submittedName>
</protein>
<dbReference type="InterPro" id="IPR012292">
    <property type="entry name" value="Globin/Proto"/>
</dbReference>
<evidence type="ECO:0000256" key="5">
    <source>
        <dbReference type="ARBA" id="ARBA00023004"/>
    </source>
</evidence>
<accession>A0A1S8WGC2</accession>
<name>A0A1S8WGC2_OPIVI</name>
<dbReference type="GO" id="GO:0020037">
    <property type="term" value="F:heme binding"/>
    <property type="evidence" value="ECO:0007669"/>
    <property type="project" value="InterPro"/>
</dbReference>
<keyword evidence="1 6" id="KW-0813">Transport</keyword>